<evidence type="ECO:0000256" key="3">
    <source>
        <dbReference type="ARBA" id="ARBA00022553"/>
    </source>
</evidence>
<dbReference type="Gene3D" id="1.10.10.60">
    <property type="entry name" value="Homeodomain-like"/>
    <property type="match status" value="1"/>
</dbReference>
<proteinExistence type="predicted"/>
<accession>F9D2P1</accession>
<dbReference type="PROSITE" id="PS50110">
    <property type="entry name" value="RESPONSE_REGULATORY"/>
    <property type="match status" value="1"/>
</dbReference>
<feature type="region of interest" description="Disordered" evidence="13">
    <location>
        <begin position="1374"/>
        <end position="1398"/>
    </location>
</feature>
<dbReference type="SMART" id="SM00387">
    <property type="entry name" value="HATPase_c"/>
    <property type="match status" value="1"/>
</dbReference>
<dbReference type="PANTHER" id="PTHR43547:SF2">
    <property type="entry name" value="HYBRID SIGNAL TRANSDUCTION HISTIDINE KINASE C"/>
    <property type="match status" value="1"/>
</dbReference>
<dbReference type="GO" id="GO:0043565">
    <property type="term" value="F:sequence-specific DNA binding"/>
    <property type="evidence" value="ECO:0007669"/>
    <property type="project" value="InterPro"/>
</dbReference>
<dbReference type="SUPFAM" id="SSF55874">
    <property type="entry name" value="ATPase domain of HSP90 chaperone/DNA topoisomerase II/histidine kinase"/>
    <property type="match status" value="1"/>
</dbReference>
<dbReference type="HOGENOM" id="CLU_000445_28_1_10"/>
<keyword evidence="5" id="KW-0547">Nucleotide-binding</keyword>
<dbReference type="InterPro" id="IPR004358">
    <property type="entry name" value="Sig_transdc_His_kin-like_C"/>
</dbReference>
<comment type="catalytic activity">
    <reaction evidence="1">
        <text>ATP + protein L-histidine = ADP + protein N-phospho-L-histidine.</text>
        <dbReference type="EC" id="2.7.13.3"/>
    </reaction>
</comment>
<dbReference type="GO" id="GO:0005524">
    <property type="term" value="F:ATP binding"/>
    <property type="evidence" value="ECO:0007669"/>
    <property type="project" value="UniProtKB-KW"/>
</dbReference>
<evidence type="ECO:0000259" key="14">
    <source>
        <dbReference type="PROSITE" id="PS01124"/>
    </source>
</evidence>
<dbReference type="SUPFAM" id="SSF52172">
    <property type="entry name" value="CheY-like"/>
    <property type="match status" value="1"/>
</dbReference>
<evidence type="ECO:0000259" key="15">
    <source>
        <dbReference type="PROSITE" id="PS50109"/>
    </source>
</evidence>
<evidence type="ECO:0000256" key="2">
    <source>
        <dbReference type="ARBA" id="ARBA00012438"/>
    </source>
</evidence>
<evidence type="ECO:0000256" key="7">
    <source>
        <dbReference type="ARBA" id="ARBA00022840"/>
    </source>
</evidence>
<evidence type="ECO:0000256" key="12">
    <source>
        <dbReference type="PROSITE-ProRule" id="PRU00169"/>
    </source>
</evidence>
<dbReference type="SMART" id="SM00342">
    <property type="entry name" value="HTH_ARAC"/>
    <property type="match status" value="1"/>
</dbReference>
<dbReference type="SUPFAM" id="SSF63829">
    <property type="entry name" value="Calcium-dependent phosphotriesterase"/>
    <property type="match status" value="2"/>
</dbReference>
<name>F9D2P1_PREDD</name>
<dbReference type="Pfam" id="PF12833">
    <property type="entry name" value="HTH_18"/>
    <property type="match status" value="1"/>
</dbReference>
<dbReference type="Gene3D" id="3.40.50.2300">
    <property type="match status" value="1"/>
</dbReference>
<dbReference type="STRING" id="908937.Prede_1250"/>
<dbReference type="CDD" id="cd00075">
    <property type="entry name" value="HATPase"/>
    <property type="match status" value="1"/>
</dbReference>
<dbReference type="Gene3D" id="2.130.10.10">
    <property type="entry name" value="YVTN repeat-like/Quinoprotein amine dehydrogenase"/>
    <property type="match status" value="2"/>
</dbReference>
<organism evidence="18 19">
    <name type="scientific">Prevotella dentalis (strain ATCC 49559 / DSM 3688 / JCM 13448 / NCTC 12043 / ES 2772)</name>
    <name type="common">Mitsuokella dentalis</name>
    <dbReference type="NCBI Taxonomy" id="908937"/>
    <lineage>
        <taxon>Bacteria</taxon>
        <taxon>Pseudomonadati</taxon>
        <taxon>Bacteroidota</taxon>
        <taxon>Bacteroidia</taxon>
        <taxon>Bacteroidales</taxon>
        <taxon>Prevotellaceae</taxon>
        <taxon>Prevotella</taxon>
    </lineage>
</organism>
<feature type="domain" description="HTH araC/xylS-type" evidence="14">
    <location>
        <begin position="1277"/>
        <end position="1377"/>
    </location>
</feature>
<dbReference type="PATRIC" id="fig|908937.9.peg.1300"/>
<dbReference type="Pfam" id="PF07494">
    <property type="entry name" value="Reg_prop"/>
    <property type="match status" value="3"/>
</dbReference>
<evidence type="ECO:0000256" key="6">
    <source>
        <dbReference type="ARBA" id="ARBA00022777"/>
    </source>
</evidence>
<dbReference type="Proteomes" id="UP000007820">
    <property type="component" value="Unassembled WGS sequence"/>
</dbReference>
<dbReference type="OrthoDB" id="717811at2"/>
<dbReference type="SUPFAM" id="SSF47384">
    <property type="entry name" value="Homodimeric domain of signal transducing histidine kinase"/>
    <property type="match status" value="1"/>
</dbReference>
<dbReference type="KEGG" id="pdt:Prede_1250"/>
<dbReference type="InterPro" id="IPR036097">
    <property type="entry name" value="HisK_dim/P_sf"/>
</dbReference>
<dbReference type="eggNOG" id="COG3292">
    <property type="taxonomic scope" value="Bacteria"/>
</dbReference>
<dbReference type="InterPro" id="IPR015943">
    <property type="entry name" value="WD40/YVTN_repeat-like_dom_sf"/>
</dbReference>
<dbReference type="PROSITE" id="PS00041">
    <property type="entry name" value="HTH_ARAC_FAMILY_1"/>
    <property type="match status" value="1"/>
</dbReference>
<dbReference type="InterPro" id="IPR009057">
    <property type="entry name" value="Homeodomain-like_sf"/>
</dbReference>
<dbReference type="SMART" id="SM00388">
    <property type="entry name" value="HisKA"/>
    <property type="match status" value="1"/>
</dbReference>
<dbReference type="Gene3D" id="3.30.565.10">
    <property type="entry name" value="Histidine kinase-like ATPase, C-terminal domain"/>
    <property type="match status" value="1"/>
</dbReference>
<evidence type="ECO:0000259" key="16">
    <source>
        <dbReference type="PROSITE" id="PS50110"/>
    </source>
</evidence>
<evidence type="ECO:0000256" key="11">
    <source>
        <dbReference type="ARBA" id="ARBA00023163"/>
    </source>
</evidence>
<evidence type="ECO:0000256" key="9">
    <source>
        <dbReference type="ARBA" id="ARBA00023015"/>
    </source>
</evidence>
<evidence type="ECO:0000256" key="1">
    <source>
        <dbReference type="ARBA" id="ARBA00000085"/>
    </source>
</evidence>
<dbReference type="InterPro" id="IPR018062">
    <property type="entry name" value="HTH_AraC-typ_CS"/>
</dbReference>
<gene>
    <name evidence="17" type="ordered locus">Prede_1250</name>
    <name evidence="18" type="ORF">HMPREF9136_1119</name>
</gene>
<evidence type="ECO:0000313" key="19">
    <source>
        <dbReference type="Proteomes" id="UP000007820"/>
    </source>
</evidence>
<keyword evidence="7" id="KW-0067">ATP-binding</keyword>
<dbReference type="PROSITE" id="PS01124">
    <property type="entry name" value="HTH_ARAC_FAMILY_2"/>
    <property type="match status" value="1"/>
</dbReference>
<dbReference type="PROSITE" id="PS50109">
    <property type="entry name" value="HIS_KIN"/>
    <property type="match status" value="1"/>
</dbReference>
<dbReference type="GO" id="GO:0003700">
    <property type="term" value="F:DNA-binding transcription factor activity"/>
    <property type="evidence" value="ECO:0007669"/>
    <property type="project" value="InterPro"/>
</dbReference>
<dbReference type="Gene3D" id="2.60.40.10">
    <property type="entry name" value="Immunoglobulins"/>
    <property type="match status" value="1"/>
</dbReference>
<feature type="domain" description="Response regulatory" evidence="16">
    <location>
        <begin position="1130"/>
        <end position="1245"/>
    </location>
</feature>
<sequence>MSKNVQKYRIRVAFHHIFYNFASIESYMTPIRYLHLIILWLLLGMESHAGAAPGISFSYLTPEGGLSQITVNSLYMDENDELWIATREGLNHFNGNRISVFKKEKDHPYSLPSNSIERITGDGRGRLFLLCTEGVACMNLRTRRFRTIVSDDVSAIAFHKNLYVAVGNRIYRFDDSLAKRTLCRMLDKGRTATDLFFDSRGRMWVGTDAGALVFPPHVSAVRPTPPLHRIGQGRVTSFFEDSHRGVWIGTWEEGYYHVGPQGRVHNSRSPGSSIPSNFVRTFCEDHQGNIWIGTFRGLSVYNPQTRQTRVLTADGKEGNLSNASVWSLVCDRQGTVWVGTYFGGVNYFNAGYNIYQLYRTSDESTKGLSSPIVGRMTEDDEGHLWICTEGGGLDMLDHQTGRFQWFRFGESGLSQNNLKALWYDRRRKCLWIGTHLGGLDRMDIHTHRVTVFRHRPGDPSSLPSDIVRDIRPWGHRLVLATQQGVCLFDPHTGSCRRLFADTRLGRLIQLVSSVAVDGKGQLWIGTERAGVFCFSPRHKRLICYRHHPSDRRTLSNNHVNNIYVDPRGRIWVSTAGGGLDLWHAQESRFENFDAQNAHLASNCVYGVHASTLNARNLLLITNEGFSVLDIHARTCRNYGRVNGFPLATINENGLYVGPQGTVWLGGVQGMLSFSEKALHKPIAPYRLKFANLYLDGKPVQPLDSTGILDATLEFTKTLKLSSDQSSFAIEIATSNYLKSNHDELQYRLVGSSAKWTAVQLGQTLLNFNLKPGHYTLELRSLRPDIPESQLNIQVLPPWYASWWAKLIWTLLLISAIVYMAREYRERVKLNASLSYERQHARDIVAMNESKLRFFTNISHEIRTPLTLIIGYSEMLLGSRNFPPEVYARLLDIYKGSIQLRSLISEMIDFRKQEQGKMQVHLKTANFTSFVNETFLLFREYAQSKGISMYFEHDEADIFCAFDATQMQKVLNNLMANALKHTPQGGTVTVGLHCHVPDKPLDGKPAATLTVADTGEGIPAKDIDRIFDRFYQADRSDSISSGLGTGIGLALTKGIVELHQGTIRVESEEGKGSRFIVTLAAEDAPHAAGGPVATHPDRGAAAQWKPAPALPNNSRTAGEAPLADGKEQRPAILIVEDNDDLRSMLARVFAPFYRITTAIDGVEALDDLHSAEADIVITDVLMPRMTGIELCRAIKADFSICHIPVVLLTAQTATEQALEGLRTGADDYITKPFNTDILISRCNNLVNTRRMLQRKFSEHPHTQADLLATNPLDKQLVDKAMRVIDDHITDSDFNVDVFAQEVGLSRTSLFTKWKSLTGQTPKSFLLNMRLRKAAAMLHSEQGKSVEAVALDCGFSTGRYFCKCFKEYYKVSPSAYRKGHQPKAGNSPSPEATGSRENHS</sequence>
<dbReference type="EMBL" id="AFPW01000015">
    <property type="protein sequence ID" value="EGQ15358.1"/>
    <property type="molecule type" value="Genomic_DNA"/>
</dbReference>
<dbReference type="InterPro" id="IPR013783">
    <property type="entry name" value="Ig-like_fold"/>
</dbReference>
<dbReference type="SMART" id="SM00448">
    <property type="entry name" value="REC"/>
    <property type="match status" value="1"/>
</dbReference>
<evidence type="ECO:0000256" key="5">
    <source>
        <dbReference type="ARBA" id="ARBA00022741"/>
    </source>
</evidence>
<evidence type="ECO:0000313" key="17">
    <source>
        <dbReference type="EMBL" id="AGB28572.1"/>
    </source>
</evidence>
<evidence type="ECO:0000256" key="10">
    <source>
        <dbReference type="ARBA" id="ARBA00023125"/>
    </source>
</evidence>
<evidence type="ECO:0000313" key="20">
    <source>
        <dbReference type="Proteomes" id="UP000010862"/>
    </source>
</evidence>
<evidence type="ECO:0000313" key="18">
    <source>
        <dbReference type="EMBL" id="EGQ15358.1"/>
    </source>
</evidence>
<dbReference type="InterPro" id="IPR003661">
    <property type="entry name" value="HisK_dim/P_dom"/>
</dbReference>
<reference evidence="18 19" key="1">
    <citation type="submission" date="2011-04" db="EMBL/GenBank/DDBJ databases">
        <authorList>
            <person name="Muzny D."/>
            <person name="Qin X."/>
            <person name="Deng J."/>
            <person name="Jiang H."/>
            <person name="Liu Y."/>
            <person name="Qu J."/>
            <person name="Song X.-Z."/>
            <person name="Zhang L."/>
            <person name="Thornton R."/>
            <person name="Coyle M."/>
            <person name="Francisco L."/>
            <person name="Jackson L."/>
            <person name="Javaid M."/>
            <person name="Korchina V."/>
            <person name="Kovar C."/>
            <person name="Mata R."/>
            <person name="Mathew T."/>
            <person name="Ngo R."/>
            <person name="Nguyen L."/>
            <person name="Nguyen N."/>
            <person name="Okwuonu G."/>
            <person name="Ongeri F."/>
            <person name="Pham C."/>
            <person name="Simmons D."/>
            <person name="Wilczek-Boney K."/>
            <person name="Hale W."/>
            <person name="Jakkamsetti A."/>
            <person name="Pham P."/>
            <person name="Ruth R."/>
            <person name="San Lucas F."/>
            <person name="Warren J."/>
            <person name="Zhang J."/>
            <person name="Zhao Z."/>
            <person name="Zhou C."/>
            <person name="Zhu D."/>
            <person name="Lee S."/>
            <person name="Bess C."/>
            <person name="Blankenburg K."/>
            <person name="Forbes L."/>
            <person name="Fu Q."/>
            <person name="Gubbala S."/>
            <person name="Hirani K."/>
            <person name="Jayaseelan J.C."/>
            <person name="Lara F."/>
            <person name="Munidasa M."/>
            <person name="Palculict T."/>
            <person name="Patil S."/>
            <person name="Pu L.-L."/>
            <person name="Saada N."/>
            <person name="Tang L."/>
            <person name="Weissenberger G."/>
            <person name="Zhu Y."/>
            <person name="Hemphill L."/>
            <person name="Shang Y."/>
            <person name="Youmans B."/>
            <person name="Ayvaz T."/>
            <person name="Ross M."/>
            <person name="Santibanez J."/>
            <person name="Aqrawi P."/>
            <person name="Gross S."/>
            <person name="Joshi V."/>
            <person name="Fowler G."/>
            <person name="Nazareth L."/>
            <person name="Reid J."/>
            <person name="Worley K."/>
            <person name="Petrosino J."/>
            <person name="Highlander S."/>
            <person name="Gibbs R."/>
        </authorList>
    </citation>
    <scope>NUCLEOTIDE SEQUENCE [LARGE SCALE GENOMIC DNA]</scope>
    <source>
        <strain evidence="18 19">DSM 3688</strain>
    </source>
</reference>
<keyword evidence="11" id="KW-0804">Transcription</keyword>
<dbReference type="PANTHER" id="PTHR43547">
    <property type="entry name" value="TWO-COMPONENT HISTIDINE KINASE"/>
    <property type="match status" value="1"/>
</dbReference>
<dbReference type="eggNOG" id="COG2205">
    <property type="taxonomic scope" value="Bacteria"/>
</dbReference>
<keyword evidence="6 18" id="KW-0418">Kinase</keyword>
<evidence type="ECO:0000256" key="13">
    <source>
        <dbReference type="SAM" id="MobiDB-lite"/>
    </source>
</evidence>
<dbReference type="InterPro" id="IPR005467">
    <property type="entry name" value="His_kinase_dom"/>
</dbReference>
<dbReference type="GO" id="GO:0000155">
    <property type="term" value="F:phosphorelay sensor kinase activity"/>
    <property type="evidence" value="ECO:0007669"/>
    <property type="project" value="InterPro"/>
</dbReference>
<dbReference type="InterPro" id="IPR036890">
    <property type="entry name" value="HATPase_C_sf"/>
</dbReference>
<reference evidence="17" key="3">
    <citation type="submission" date="2012-02" db="EMBL/GenBank/DDBJ databases">
        <title>Complete sequence of chromosome 1 of Prevotella dentalis DSM 3688.</title>
        <authorList>
            <consortium name="US DOE Joint Genome Institute (JGI-PGF)"/>
            <person name="Lucas S."/>
            <person name="Copeland A."/>
            <person name="Lapidus A."/>
            <person name="Glavina del Rio T."/>
            <person name="Dalin E."/>
            <person name="Tice H."/>
            <person name="Bruce D."/>
            <person name="Goodwin L."/>
            <person name="Pitluck S."/>
            <person name="Peters L."/>
            <person name="Mikhailova N."/>
            <person name="Chertkov O."/>
            <person name="Kyrpides N."/>
            <person name="Mavromatis K."/>
            <person name="Ivanova N."/>
            <person name="Brettin T."/>
            <person name="Detter J.C."/>
            <person name="Han C."/>
            <person name="Larimer F."/>
            <person name="Land M."/>
            <person name="Hauser L."/>
            <person name="Markowitz V."/>
            <person name="Cheng J.-F."/>
            <person name="Hugenholtz P."/>
            <person name="Woyke T."/>
            <person name="Wu D."/>
            <person name="Gronow S."/>
            <person name="Wellnitz S."/>
            <person name="Brambilla E."/>
            <person name="Klenk H.-P."/>
            <person name="Eisen J.A."/>
        </authorList>
    </citation>
    <scope>NUCLEOTIDE SEQUENCE [LARGE SCALE GENOMIC DNA]</scope>
    <source>
        <strain evidence="17">DSM 3688</strain>
    </source>
</reference>
<dbReference type="EMBL" id="CP003368">
    <property type="protein sequence ID" value="AGB28572.1"/>
    <property type="molecule type" value="Genomic_DNA"/>
</dbReference>
<reference evidence="20" key="2">
    <citation type="submission" date="2012-02" db="EMBL/GenBank/DDBJ databases">
        <title>Complete sequence of chromosome 1 of Prevotella dentalis DSM 3688.</title>
        <authorList>
            <person name="Lucas S."/>
            <person name="Copeland A."/>
            <person name="Lapidus A."/>
            <person name="Glavina del Rio T."/>
            <person name="Dalin E."/>
            <person name="Tice H."/>
            <person name="Bruce D."/>
            <person name="Goodwin L."/>
            <person name="Pitluck S."/>
            <person name="Peters L."/>
            <person name="Mikhailova N."/>
            <person name="Chertkov O."/>
            <person name="Kyrpides N."/>
            <person name="Mavromatis K."/>
            <person name="Ivanova N."/>
            <person name="Brettin T."/>
            <person name="Detter J.C."/>
            <person name="Han C."/>
            <person name="Larimer F."/>
            <person name="Land M."/>
            <person name="Hauser L."/>
            <person name="Markowitz V."/>
            <person name="Cheng J.-F."/>
            <person name="Hugenholtz P."/>
            <person name="Woyke T."/>
            <person name="Wu D."/>
            <person name="Gronow S."/>
            <person name="Wellnitz S."/>
            <person name="Brambilla E."/>
            <person name="Klenk H.-P."/>
            <person name="Eisen J.A."/>
        </authorList>
    </citation>
    <scope>NUCLEOTIDE SEQUENCE [LARGE SCALE GENOMIC DNA]</scope>
    <source>
        <strain evidence="20">ATCC 49559 / DSM 3688 / JCM 13448 / NCTC 12043 / ES 2772</strain>
    </source>
</reference>
<feature type="modified residue" description="4-aspartylphosphate" evidence="12">
    <location>
        <position position="1178"/>
    </location>
</feature>
<keyword evidence="8" id="KW-0902">Two-component regulatory system</keyword>
<dbReference type="CDD" id="cd17574">
    <property type="entry name" value="REC_OmpR"/>
    <property type="match status" value="1"/>
</dbReference>
<dbReference type="CDD" id="cd00082">
    <property type="entry name" value="HisKA"/>
    <property type="match status" value="1"/>
</dbReference>
<dbReference type="InterPro" id="IPR011006">
    <property type="entry name" value="CheY-like_superfamily"/>
</dbReference>
<protein>
    <recommendedName>
        <fullName evidence="2">histidine kinase</fullName>
        <ecNumber evidence="2">2.7.13.3</ecNumber>
    </recommendedName>
</protein>
<keyword evidence="4" id="KW-0808">Transferase</keyword>
<dbReference type="InterPro" id="IPR011110">
    <property type="entry name" value="Reg_prop"/>
</dbReference>
<dbReference type="InterPro" id="IPR001789">
    <property type="entry name" value="Sig_transdc_resp-reg_receiver"/>
</dbReference>
<dbReference type="InterPro" id="IPR003594">
    <property type="entry name" value="HATPase_dom"/>
</dbReference>
<dbReference type="FunFam" id="3.30.565.10:FF:000037">
    <property type="entry name" value="Hybrid sensor histidine kinase/response regulator"/>
    <property type="match status" value="1"/>
</dbReference>
<keyword evidence="20" id="KW-1185">Reference proteome</keyword>
<keyword evidence="3 12" id="KW-0597">Phosphoprotein</keyword>
<dbReference type="SUPFAM" id="SSF46689">
    <property type="entry name" value="Homeodomain-like"/>
    <property type="match status" value="1"/>
</dbReference>
<dbReference type="EC" id="2.7.13.3" evidence="2"/>
<evidence type="ECO:0000256" key="4">
    <source>
        <dbReference type="ARBA" id="ARBA00022679"/>
    </source>
</evidence>
<dbReference type="PRINTS" id="PR00344">
    <property type="entry name" value="BCTRLSENSOR"/>
</dbReference>
<keyword evidence="9" id="KW-0805">Transcription regulation</keyword>
<dbReference type="eggNOG" id="COG0745">
    <property type="taxonomic scope" value="Bacteria"/>
</dbReference>
<evidence type="ECO:0000256" key="8">
    <source>
        <dbReference type="ARBA" id="ARBA00023012"/>
    </source>
</evidence>
<dbReference type="Pfam" id="PF00072">
    <property type="entry name" value="Response_reg"/>
    <property type="match status" value="1"/>
</dbReference>
<dbReference type="Pfam" id="PF00512">
    <property type="entry name" value="HisKA"/>
    <property type="match status" value="1"/>
</dbReference>
<keyword evidence="10" id="KW-0238">DNA-binding</keyword>
<feature type="domain" description="Histidine kinase" evidence="15">
    <location>
        <begin position="856"/>
        <end position="1082"/>
    </location>
</feature>
<dbReference type="InterPro" id="IPR018060">
    <property type="entry name" value="HTH_AraC"/>
</dbReference>
<dbReference type="Gene3D" id="1.10.287.130">
    <property type="match status" value="1"/>
</dbReference>
<dbReference type="Pfam" id="PF02518">
    <property type="entry name" value="HATPase_c"/>
    <property type="match status" value="1"/>
</dbReference>
<dbReference type="Proteomes" id="UP000010862">
    <property type="component" value="Chromosome 1"/>
</dbReference>
<feature type="region of interest" description="Disordered" evidence="13">
    <location>
        <begin position="1086"/>
        <end position="1123"/>
    </location>
</feature>